<proteinExistence type="predicted"/>
<organism evidence="2 3">
    <name type="scientific">Caerostris extrusa</name>
    <name type="common">Bark spider</name>
    <name type="synonym">Caerostris bankana</name>
    <dbReference type="NCBI Taxonomy" id="172846"/>
    <lineage>
        <taxon>Eukaryota</taxon>
        <taxon>Metazoa</taxon>
        <taxon>Ecdysozoa</taxon>
        <taxon>Arthropoda</taxon>
        <taxon>Chelicerata</taxon>
        <taxon>Arachnida</taxon>
        <taxon>Araneae</taxon>
        <taxon>Araneomorphae</taxon>
        <taxon>Entelegynae</taxon>
        <taxon>Araneoidea</taxon>
        <taxon>Araneidae</taxon>
        <taxon>Caerostris</taxon>
    </lineage>
</organism>
<evidence type="ECO:0000313" key="2">
    <source>
        <dbReference type="EMBL" id="GIZ01895.1"/>
    </source>
</evidence>
<accession>A0AAV4Y615</accession>
<protein>
    <submittedName>
        <fullName evidence="2">Uncharacterized protein</fullName>
    </submittedName>
</protein>
<feature type="region of interest" description="Disordered" evidence="1">
    <location>
        <begin position="1"/>
        <end position="36"/>
    </location>
</feature>
<evidence type="ECO:0000313" key="3">
    <source>
        <dbReference type="Proteomes" id="UP001054945"/>
    </source>
</evidence>
<keyword evidence="3" id="KW-1185">Reference proteome</keyword>
<reference evidence="2 3" key="1">
    <citation type="submission" date="2021-06" db="EMBL/GenBank/DDBJ databases">
        <title>Caerostris extrusa draft genome.</title>
        <authorList>
            <person name="Kono N."/>
            <person name="Arakawa K."/>
        </authorList>
    </citation>
    <scope>NUCLEOTIDE SEQUENCE [LARGE SCALE GENOMIC DNA]</scope>
</reference>
<dbReference type="EMBL" id="BPLR01018735">
    <property type="protein sequence ID" value="GIZ01895.1"/>
    <property type="molecule type" value="Genomic_DNA"/>
</dbReference>
<comment type="caution">
    <text evidence="2">The sequence shown here is derived from an EMBL/GenBank/DDBJ whole genome shotgun (WGS) entry which is preliminary data.</text>
</comment>
<evidence type="ECO:0000256" key="1">
    <source>
        <dbReference type="SAM" id="MobiDB-lite"/>
    </source>
</evidence>
<gene>
    <name evidence="2" type="ORF">CEXT_652441</name>
</gene>
<sequence length="133" mass="15513">MIPSRKPMEKETNKKRDPYRTHPGVERKGDDLVKQEEGSISDAVWRLEEGDDLVTRECSEAEVGTTFRSKNVPGIKLHLRHQWQKKEKRSLIEFMRKRKSHLHVHFPEVVPLCVIEQEEGSISDALWRLEEGG</sequence>
<name>A0AAV4Y615_CAEEX</name>
<dbReference type="AlphaFoldDB" id="A0AAV4Y615"/>
<dbReference type="Proteomes" id="UP001054945">
    <property type="component" value="Unassembled WGS sequence"/>
</dbReference>